<dbReference type="InterPro" id="IPR004604">
    <property type="entry name" value="DNA_recomb/repair_RecN"/>
</dbReference>
<keyword evidence="6" id="KW-0067">ATP-binding</keyword>
<dbReference type="PANTHER" id="PTHR11059">
    <property type="entry name" value="DNA REPAIR PROTEIN RECN"/>
    <property type="match status" value="1"/>
</dbReference>
<reference evidence="12 13" key="1">
    <citation type="journal article" date="2015" name="Genome Announc.">
        <title>Expanding the biotechnology potential of lactobacilli through comparative genomics of 213 strains and associated genera.</title>
        <authorList>
            <person name="Sun Z."/>
            <person name="Harris H.M."/>
            <person name="McCann A."/>
            <person name="Guo C."/>
            <person name="Argimon S."/>
            <person name="Zhang W."/>
            <person name="Yang X."/>
            <person name="Jeffery I.B."/>
            <person name="Cooney J.C."/>
            <person name="Kagawa T.F."/>
            <person name="Liu W."/>
            <person name="Song Y."/>
            <person name="Salvetti E."/>
            <person name="Wrobel A."/>
            <person name="Rasinkangas P."/>
            <person name="Parkhill J."/>
            <person name="Rea M.C."/>
            <person name="O'Sullivan O."/>
            <person name="Ritari J."/>
            <person name="Douillard F.P."/>
            <person name="Paul Ross R."/>
            <person name="Yang R."/>
            <person name="Briner A.E."/>
            <person name="Felis G.E."/>
            <person name="de Vos W.M."/>
            <person name="Barrangou R."/>
            <person name="Klaenhammer T.R."/>
            <person name="Caufield P.W."/>
            <person name="Cui Y."/>
            <person name="Zhang H."/>
            <person name="O'Toole P.W."/>
        </authorList>
    </citation>
    <scope>NUCLEOTIDE SEQUENCE [LARGE SCALE GENOMIC DNA]</scope>
    <source>
        <strain evidence="12 13">DSM 19519</strain>
    </source>
</reference>
<dbReference type="EMBL" id="AZDX01000001">
    <property type="protein sequence ID" value="KRL08319.1"/>
    <property type="molecule type" value="Genomic_DNA"/>
</dbReference>
<dbReference type="Pfam" id="PF02463">
    <property type="entry name" value="SMC_N"/>
    <property type="match status" value="1"/>
</dbReference>
<dbReference type="SUPFAM" id="SSF52540">
    <property type="entry name" value="P-loop containing nucleoside triphosphate hydrolases"/>
    <property type="match status" value="2"/>
</dbReference>
<dbReference type="GO" id="GO:0009432">
    <property type="term" value="P:SOS response"/>
    <property type="evidence" value="ECO:0007669"/>
    <property type="project" value="TreeGrafter"/>
</dbReference>
<dbReference type="Proteomes" id="UP000051448">
    <property type="component" value="Unassembled WGS sequence"/>
</dbReference>
<comment type="caution">
    <text evidence="12">The sequence shown here is derived from an EMBL/GenBank/DDBJ whole genome shotgun (WGS) entry which is preliminary data.</text>
</comment>
<keyword evidence="7 9" id="KW-0234">DNA repair</keyword>
<keyword evidence="5 9" id="KW-0227">DNA damage</keyword>
<evidence type="ECO:0000256" key="10">
    <source>
        <dbReference type="SAM" id="Coils"/>
    </source>
</evidence>
<evidence type="ECO:0000256" key="7">
    <source>
        <dbReference type="ARBA" id="ARBA00023204"/>
    </source>
</evidence>
<feature type="domain" description="RecF/RecN/SMC N-terminal" evidence="11">
    <location>
        <begin position="1"/>
        <end position="508"/>
    </location>
</feature>
<name>A0A0R1MK41_9LACO</name>
<keyword evidence="13" id="KW-1185">Reference proteome</keyword>
<dbReference type="GO" id="GO:0005524">
    <property type="term" value="F:ATP binding"/>
    <property type="evidence" value="ECO:0007669"/>
    <property type="project" value="UniProtKB-KW"/>
</dbReference>
<sequence>MLRELMIRDFAIIEKLDINFESKMTVLTGETGAGKSIVIDALGLLAGGRGSQEFIRKGANKAVLQGLFSLPQSVKIRHDAEELGITVDEDALIIQRELYRNGRSVCRINNTLVTLTALKKIGNQLIDIHGQNEHQMLMSPENHIVLLDKYSNKTMDLKLKYDKLFSIYRDKLKILKKRQSDEQKWAQRLDMLRFQVQEITDANLIQGEEEELEIKKQRLENFQNIREALSQSYELLSGDEVDFLGHLGDAVEAIQKIGDLSEDLHNISDNLSNAFYMMQDAAHDISNELDVMEWNEDELNQANQRLDVIKQLEHKYGNSIEKVMDYYNRIEKELAQMQSTEEDSENQQKAVDSAYQDALQIAKSLSHERVRVAKQLSKEIEVQLRSLYMDKARFEVRFTTDKEILSNNGLDNVEFYIQTNQGEASGPLAKIASGGELSRIMLALKTIFSQDKNLTSIIFDEVDTGVSGRVAQAMAEKISQIAKLSQVLCITHLPQVAAISDHHYLVTKKVIKGRTETTVAKLDKEQRISEIARMLAGTEITKLSLEHAKELLEMAEKIRN</sequence>
<dbReference type="CDD" id="cd03241">
    <property type="entry name" value="ABC_RecN"/>
    <property type="match status" value="2"/>
</dbReference>
<dbReference type="InterPro" id="IPR003395">
    <property type="entry name" value="RecF/RecN/SMC_N"/>
</dbReference>
<dbReference type="Gene3D" id="3.40.50.300">
    <property type="entry name" value="P-loop containing nucleotide triphosphate hydrolases"/>
    <property type="match status" value="2"/>
</dbReference>
<dbReference type="GeneID" id="98311204"/>
<dbReference type="NCBIfam" id="TIGR00634">
    <property type="entry name" value="recN"/>
    <property type="match status" value="1"/>
</dbReference>
<evidence type="ECO:0000313" key="12">
    <source>
        <dbReference type="EMBL" id="KRL08319.1"/>
    </source>
</evidence>
<dbReference type="FunFam" id="3.40.50.300:FF:000319">
    <property type="entry name" value="DNA repair protein RecN"/>
    <property type="match status" value="1"/>
</dbReference>
<evidence type="ECO:0000256" key="5">
    <source>
        <dbReference type="ARBA" id="ARBA00022763"/>
    </source>
</evidence>
<evidence type="ECO:0000256" key="2">
    <source>
        <dbReference type="ARBA" id="ARBA00009441"/>
    </source>
</evidence>
<dbReference type="AlphaFoldDB" id="A0A0R1MK41"/>
<dbReference type="GO" id="GO:0006281">
    <property type="term" value="P:DNA repair"/>
    <property type="evidence" value="ECO:0007669"/>
    <property type="project" value="UniProtKB-KW"/>
</dbReference>
<accession>A0A0R1MK41</accession>
<evidence type="ECO:0000256" key="4">
    <source>
        <dbReference type="ARBA" id="ARBA00022741"/>
    </source>
</evidence>
<keyword evidence="10" id="KW-0175">Coiled coil</keyword>
<evidence type="ECO:0000256" key="6">
    <source>
        <dbReference type="ARBA" id="ARBA00022840"/>
    </source>
</evidence>
<proteinExistence type="inferred from homology"/>
<evidence type="ECO:0000256" key="8">
    <source>
        <dbReference type="ARBA" id="ARBA00033408"/>
    </source>
</evidence>
<protein>
    <recommendedName>
        <fullName evidence="3 9">DNA repair protein RecN</fullName>
    </recommendedName>
    <alternativeName>
        <fullName evidence="8 9">Recombination protein N</fullName>
    </alternativeName>
</protein>
<dbReference type="FunFam" id="3.40.50.300:FF:000356">
    <property type="entry name" value="DNA repair protein RecN"/>
    <property type="match status" value="1"/>
</dbReference>
<feature type="coiled-coil region" evidence="10">
    <location>
        <begin position="205"/>
        <end position="232"/>
    </location>
</feature>
<dbReference type="PANTHER" id="PTHR11059:SF0">
    <property type="entry name" value="DNA REPAIR PROTEIN RECN"/>
    <property type="match status" value="1"/>
</dbReference>
<feature type="coiled-coil region" evidence="10">
    <location>
        <begin position="320"/>
        <end position="350"/>
    </location>
</feature>
<dbReference type="OrthoDB" id="9806954at2"/>
<comment type="similarity">
    <text evidence="2 9">Belongs to the RecN family.</text>
</comment>
<dbReference type="PIRSF" id="PIRSF003128">
    <property type="entry name" value="RecN"/>
    <property type="match status" value="1"/>
</dbReference>
<dbReference type="STRING" id="1423759.FC92_GL000109"/>
<dbReference type="NCBIfam" id="NF008121">
    <property type="entry name" value="PRK10869.1"/>
    <property type="match status" value="1"/>
</dbReference>
<evidence type="ECO:0000259" key="11">
    <source>
        <dbReference type="Pfam" id="PF02463"/>
    </source>
</evidence>
<dbReference type="GO" id="GO:0043590">
    <property type="term" value="C:bacterial nucleoid"/>
    <property type="evidence" value="ECO:0007669"/>
    <property type="project" value="TreeGrafter"/>
</dbReference>
<dbReference type="PATRIC" id="fig|1423759.3.peg.109"/>
<evidence type="ECO:0000256" key="3">
    <source>
        <dbReference type="ARBA" id="ARBA00021315"/>
    </source>
</evidence>
<dbReference type="GO" id="GO:0006310">
    <property type="term" value="P:DNA recombination"/>
    <property type="evidence" value="ECO:0007669"/>
    <property type="project" value="InterPro"/>
</dbReference>
<keyword evidence="4" id="KW-0547">Nucleotide-binding</keyword>
<evidence type="ECO:0000256" key="1">
    <source>
        <dbReference type="ARBA" id="ARBA00003618"/>
    </source>
</evidence>
<evidence type="ECO:0000313" key="13">
    <source>
        <dbReference type="Proteomes" id="UP000051448"/>
    </source>
</evidence>
<comment type="function">
    <text evidence="1 9">May be involved in recombinational repair of damaged DNA.</text>
</comment>
<gene>
    <name evidence="12" type="ORF">FC92_GL000109</name>
</gene>
<dbReference type="RefSeq" id="WP_057868512.1">
    <property type="nucleotide sequence ID" value="NZ_AZDX01000001.1"/>
</dbReference>
<evidence type="ECO:0000256" key="9">
    <source>
        <dbReference type="PIRNR" id="PIRNR003128"/>
    </source>
</evidence>
<organism evidence="12 13">
    <name type="scientific">Liquorilactobacillus hordei DSM 19519</name>
    <dbReference type="NCBI Taxonomy" id="1423759"/>
    <lineage>
        <taxon>Bacteria</taxon>
        <taxon>Bacillati</taxon>
        <taxon>Bacillota</taxon>
        <taxon>Bacilli</taxon>
        <taxon>Lactobacillales</taxon>
        <taxon>Lactobacillaceae</taxon>
        <taxon>Liquorilactobacillus</taxon>
    </lineage>
</organism>
<dbReference type="InterPro" id="IPR027417">
    <property type="entry name" value="P-loop_NTPase"/>
</dbReference>